<dbReference type="InterPro" id="IPR052342">
    <property type="entry name" value="MCH/BMMD"/>
</dbReference>
<sequence length="154" mass="16877">MSFDPALHRTHAPRPFADFRLGEVFRAPSRTMTEGVFAAFQAASGDNHPIHYDRAYCARAGHRDLLAHGYQTLIQAAIGASPLAHQMGEALIGFVAQSSRFLAPVHCGDTLYPAFEITRLEPQRTTGVLTVAVTIHNQDGVLVCDGEQSYLMRL</sequence>
<comment type="caution">
    <text evidence="2">The sequence shown here is derived from an EMBL/GenBank/DDBJ whole genome shotgun (WGS) entry which is preliminary data.</text>
</comment>
<proteinExistence type="predicted"/>
<dbReference type="SUPFAM" id="SSF54637">
    <property type="entry name" value="Thioesterase/thiol ester dehydrase-isomerase"/>
    <property type="match status" value="1"/>
</dbReference>
<feature type="domain" description="MaoC-like" evidence="1">
    <location>
        <begin position="21"/>
        <end position="133"/>
    </location>
</feature>
<name>A0A7X6K0N7_9RHOB</name>
<protein>
    <submittedName>
        <fullName evidence="2">MaoC family dehydratase</fullName>
    </submittedName>
</protein>
<dbReference type="RefSeq" id="WP_168624850.1">
    <property type="nucleotide sequence ID" value="NZ_JAAZQQ010000007.1"/>
</dbReference>
<dbReference type="EMBL" id="JAAZQQ010000007">
    <property type="protein sequence ID" value="NKX46465.1"/>
    <property type="molecule type" value="Genomic_DNA"/>
</dbReference>
<evidence type="ECO:0000313" key="3">
    <source>
        <dbReference type="Proteomes" id="UP000526408"/>
    </source>
</evidence>
<dbReference type="Proteomes" id="UP000526408">
    <property type="component" value="Unassembled WGS sequence"/>
</dbReference>
<evidence type="ECO:0000313" key="2">
    <source>
        <dbReference type="EMBL" id="NKX46465.1"/>
    </source>
</evidence>
<keyword evidence="3" id="KW-1185">Reference proteome</keyword>
<dbReference type="InterPro" id="IPR002539">
    <property type="entry name" value="MaoC-like_dom"/>
</dbReference>
<dbReference type="AlphaFoldDB" id="A0A7X6K0N7"/>
<evidence type="ECO:0000259" key="1">
    <source>
        <dbReference type="Pfam" id="PF01575"/>
    </source>
</evidence>
<gene>
    <name evidence="2" type="ORF">HCU73_17875</name>
</gene>
<reference evidence="2 3" key="1">
    <citation type="submission" date="2020-04" db="EMBL/GenBank/DDBJ databases">
        <authorList>
            <person name="Yoon J."/>
        </authorList>
    </citation>
    <scope>NUCLEOTIDE SEQUENCE [LARGE SCALE GENOMIC DNA]</scope>
    <source>
        <strain evidence="2 3">KMU-115</strain>
    </source>
</reference>
<dbReference type="CDD" id="cd03441">
    <property type="entry name" value="R_hydratase_like"/>
    <property type="match status" value="1"/>
</dbReference>
<dbReference type="Pfam" id="PF01575">
    <property type="entry name" value="MaoC_dehydratas"/>
    <property type="match status" value="1"/>
</dbReference>
<dbReference type="PANTHER" id="PTHR43664">
    <property type="entry name" value="MONOAMINE OXIDASE-RELATED"/>
    <property type="match status" value="1"/>
</dbReference>
<dbReference type="PANTHER" id="PTHR43664:SF1">
    <property type="entry name" value="BETA-METHYLMALYL-COA DEHYDRATASE"/>
    <property type="match status" value="1"/>
</dbReference>
<accession>A0A7X6K0N7</accession>
<dbReference type="Gene3D" id="3.10.129.10">
    <property type="entry name" value="Hotdog Thioesterase"/>
    <property type="match status" value="1"/>
</dbReference>
<dbReference type="InterPro" id="IPR029069">
    <property type="entry name" value="HotDog_dom_sf"/>
</dbReference>
<organism evidence="2 3">
    <name type="scientific">Roseicyclus persicicus</name>
    <dbReference type="NCBI Taxonomy" id="2650661"/>
    <lineage>
        <taxon>Bacteria</taxon>
        <taxon>Pseudomonadati</taxon>
        <taxon>Pseudomonadota</taxon>
        <taxon>Alphaproteobacteria</taxon>
        <taxon>Rhodobacterales</taxon>
        <taxon>Roseobacteraceae</taxon>
        <taxon>Roseicyclus</taxon>
    </lineage>
</organism>